<keyword evidence="1 3" id="KW-0378">Hydrolase</keyword>
<gene>
    <name evidence="3" type="ordered locus">SpiGrapes_0877</name>
</gene>
<dbReference type="InterPro" id="IPR006680">
    <property type="entry name" value="Amidohydro-rel"/>
</dbReference>
<dbReference type="InterPro" id="IPR011059">
    <property type="entry name" value="Metal-dep_hydrolase_composite"/>
</dbReference>
<protein>
    <submittedName>
        <fullName evidence="3">Cytosine deaminase-like metal-dependent hydrolase</fullName>
    </submittedName>
</protein>
<dbReference type="HOGENOM" id="CLU_012358_2_0_12"/>
<dbReference type="eggNOG" id="COG0402">
    <property type="taxonomic scope" value="Bacteria"/>
</dbReference>
<dbReference type="Gene3D" id="3.20.20.140">
    <property type="entry name" value="Metal-dependent hydrolases"/>
    <property type="match status" value="1"/>
</dbReference>
<evidence type="ECO:0000313" key="3">
    <source>
        <dbReference type="EMBL" id="AEV28703.1"/>
    </source>
</evidence>
<proteinExistence type="predicted"/>
<dbReference type="RefSeq" id="WP_014269552.1">
    <property type="nucleotide sequence ID" value="NC_016633.1"/>
</dbReference>
<dbReference type="GO" id="GO:0016810">
    <property type="term" value="F:hydrolase activity, acting on carbon-nitrogen (but not peptide) bonds"/>
    <property type="evidence" value="ECO:0007669"/>
    <property type="project" value="InterPro"/>
</dbReference>
<dbReference type="Proteomes" id="UP000005632">
    <property type="component" value="Chromosome"/>
</dbReference>
<evidence type="ECO:0000256" key="1">
    <source>
        <dbReference type="ARBA" id="ARBA00022801"/>
    </source>
</evidence>
<organism evidence="3 4">
    <name type="scientific">Sphaerochaeta pleomorpha (strain ATCC BAA-1885 / DSM 22778 / Grapes)</name>
    <dbReference type="NCBI Taxonomy" id="158190"/>
    <lineage>
        <taxon>Bacteria</taxon>
        <taxon>Pseudomonadati</taxon>
        <taxon>Spirochaetota</taxon>
        <taxon>Spirochaetia</taxon>
        <taxon>Spirochaetales</taxon>
        <taxon>Sphaerochaetaceae</taxon>
        <taxon>Sphaerochaeta</taxon>
    </lineage>
</organism>
<name>G8QQS2_SPHPG</name>
<dbReference type="STRING" id="158190.SpiGrapes_0877"/>
<accession>G8QQS2</accession>
<dbReference type="PANTHER" id="PTHR43794">
    <property type="entry name" value="AMINOHYDROLASE SSNA-RELATED"/>
    <property type="match status" value="1"/>
</dbReference>
<evidence type="ECO:0000259" key="2">
    <source>
        <dbReference type="Pfam" id="PF01979"/>
    </source>
</evidence>
<dbReference type="AlphaFoldDB" id="G8QQS2"/>
<dbReference type="InterPro" id="IPR050287">
    <property type="entry name" value="MTA/SAH_deaminase"/>
</dbReference>
<dbReference type="SUPFAM" id="SSF51556">
    <property type="entry name" value="Metallo-dependent hydrolases"/>
    <property type="match status" value="1"/>
</dbReference>
<evidence type="ECO:0000313" key="4">
    <source>
        <dbReference type="Proteomes" id="UP000005632"/>
    </source>
</evidence>
<dbReference type="PANTHER" id="PTHR43794:SF11">
    <property type="entry name" value="AMIDOHYDROLASE-RELATED DOMAIN-CONTAINING PROTEIN"/>
    <property type="match status" value="1"/>
</dbReference>
<dbReference type="SUPFAM" id="SSF51338">
    <property type="entry name" value="Composite domain of metallo-dependent hydrolases"/>
    <property type="match status" value="1"/>
</dbReference>
<feature type="domain" description="Amidohydrolase-related" evidence="2">
    <location>
        <begin position="59"/>
        <end position="407"/>
    </location>
</feature>
<dbReference type="Pfam" id="PF01979">
    <property type="entry name" value="Amidohydro_1"/>
    <property type="match status" value="1"/>
</dbReference>
<dbReference type="Gene3D" id="2.30.40.10">
    <property type="entry name" value="Urease, subunit C, domain 1"/>
    <property type="match status" value="1"/>
</dbReference>
<dbReference type="KEGG" id="sgp:SpiGrapes_0877"/>
<reference evidence="3 4" key="1">
    <citation type="submission" date="2011-11" db="EMBL/GenBank/DDBJ databases">
        <title>Complete sequence of Spirochaeta sp. grapes.</title>
        <authorList>
            <consortium name="US DOE Joint Genome Institute"/>
            <person name="Lucas S."/>
            <person name="Han J."/>
            <person name="Lapidus A."/>
            <person name="Cheng J.-F."/>
            <person name="Goodwin L."/>
            <person name="Pitluck S."/>
            <person name="Peters L."/>
            <person name="Ovchinnikova G."/>
            <person name="Munk A.C."/>
            <person name="Detter J.C."/>
            <person name="Han C."/>
            <person name="Tapia R."/>
            <person name="Land M."/>
            <person name="Hauser L."/>
            <person name="Kyrpides N."/>
            <person name="Ivanova N."/>
            <person name="Pagani I."/>
            <person name="Ritalahtilisa K."/>
            <person name="Loeffler F."/>
            <person name="Woyke T."/>
        </authorList>
    </citation>
    <scope>NUCLEOTIDE SEQUENCE [LARGE SCALE GENOMIC DNA]</scope>
    <source>
        <strain evidence="4">ATCC BAA-1885 / DSM 22778 / Grapes</strain>
    </source>
</reference>
<dbReference type="OrthoDB" id="9807210at2"/>
<dbReference type="InterPro" id="IPR032466">
    <property type="entry name" value="Metal_Hydrolase"/>
</dbReference>
<keyword evidence="4" id="KW-1185">Reference proteome</keyword>
<sequence>MKYVLRHATILTMDTEETVLSDGSLVIEGDTIIYVGKDSALPPSLPATCDQELDLCDTIVMPALINGHTHMGMIAFRSLGDDCPDRLRRFLIPLENVCMTQELAYASSRLAMAEMLLSGTSCAVDMYFFEDVVAAAANEMGFRLYAGETLMEDPHCDAQDGQQGLEKTEALIAQSRGNSLVTPIIAPHAPYSNTVEVLKKAQALAKEHDLLWTMHLSEMDFEMEKYQNEYGLSPIAFLARQGLLDSSLLAAHCIHTSDEDIALLAKSGTRVIHCPGANFKSAKGLARCPKMREEGILVGLGTDGPASGNTLDLFTQMKLYAILHKNGLHDRTAIPAKSVVPLCTSEAAKVLKADHTIGSLEVGKKADILVLGLDQPNMVPCHDPYSVVVYSSGVQNVMHVFVNGKWVVRDHKLTGVSLSQLRDEFFLAAQPFFEEAGKRSL</sequence>
<dbReference type="EMBL" id="CP003155">
    <property type="protein sequence ID" value="AEV28703.1"/>
    <property type="molecule type" value="Genomic_DNA"/>
</dbReference>
<dbReference type="CDD" id="cd01298">
    <property type="entry name" value="ATZ_TRZ_like"/>
    <property type="match status" value="1"/>
</dbReference>